<protein>
    <submittedName>
        <fullName evidence="3">Uncharacterized protein</fullName>
    </submittedName>
</protein>
<dbReference type="InParanoid" id="A0A084QF26"/>
<keyword evidence="4" id="KW-1185">Reference proteome</keyword>
<feature type="transmembrane region" description="Helical" evidence="2">
    <location>
        <begin position="740"/>
        <end position="762"/>
    </location>
</feature>
<dbReference type="InterPro" id="IPR050829">
    <property type="entry name" value="CorA_MIT"/>
</dbReference>
<dbReference type="OrthoDB" id="341259at2759"/>
<reference evidence="3 4" key="1">
    <citation type="journal article" date="2014" name="BMC Genomics">
        <title>Comparative genome sequencing reveals chemotype-specific gene clusters in the toxigenic black mold Stachybotrys.</title>
        <authorList>
            <person name="Semeiks J."/>
            <person name="Borek D."/>
            <person name="Otwinowski Z."/>
            <person name="Grishin N.V."/>
        </authorList>
    </citation>
    <scope>NUCLEOTIDE SEQUENCE [LARGE SCALE GENOMIC DNA]</scope>
    <source>
        <strain evidence="3 4">IBT 40285</strain>
    </source>
</reference>
<evidence type="ECO:0000313" key="3">
    <source>
        <dbReference type="EMBL" id="KFA62561.1"/>
    </source>
</evidence>
<evidence type="ECO:0000313" key="4">
    <source>
        <dbReference type="Proteomes" id="UP000028524"/>
    </source>
</evidence>
<dbReference type="HOGENOM" id="CLU_006096_0_0_1"/>
<keyword evidence="2" id="KW-0812">Transmembrane</keyword>
<feature type="compositionally biased region" description="Polar residues" evidence="1">
    <location>
        <begin position="814"/>
        <end position="823"/>
    </location>
</feature>
<sequence>MVDSHAGPLGLPRYTVEDHEVRRGPDLDIWADYLRMRYSNRHVFYKTLNQLEQEVLRKEIRRIRYFRKHFKDYRISASDQLPLVALLDDSRTKWREIACKRAPDELAKLQKENEKYGDDALRKRNRRILEYVQVWREKEYAAWQAGILPDAFMENLDSYSENGEDDPRQPNYGYNGWLIAWEPNKGGRNVDHPLISGKFPHQKISMQQLLYDKVNTPFKRDPHSNSIRYFHLPANSMQWVEEAISRYYGEDNVEFDGHDVLNKRSYAQRLLRNDLWRGQQRGGAHLPPHSRQMASRCAMVSSPPIPVPKSMGGRQSESRKDIALFMPYLHWEVEKRLHRMAQFVHVAKSQNDHAERLRRANTSRYKGKMIDIARLQQMKPVRQVNSFDTKAGGQSWWRPQTALAKYIWHAAKLYQIIDEAADGRLIENHLFSSAPLHMRRTLEQYYYWTANDTSRRDSDQVVCRGTRSLVEDEEAIARVVMVDQLWLWILDENTVVSCFPRRWGRNKPDPSAVHRGIRDRLGALGKDQIHSAFDMAFIIIDECSKVFFDRTKPSDHRPDVVDLFSSAISKIAENKTIAYEEFGNAVSKISIERMDVAEKMIRRSLNIGFEWSILVEAQQVIEELEIMQGIFLQQLTVMKDLEKIIKTMRWATKSADPEADEDPDDDLVNPNQRRALDRVGALIVDMEQRRDELKSMEILQTKTRTQLRELLDMKQQQANIIEAKAAIKRADESVMQGRSIVVFTVVTIFFCEVPCITALVFLTQDYPSCFFKCHNRCFACVGIQYLGADGSLGHSEFCVGILAQQAGFAPQENQLQLGSSQEQAEGHVQPAGEAGNHEASDRDQQPHEGPVPGEAFRFCIIRGTSACRKEKLVMGNEYAGSHGAFSRGEAGPANEPRGVIW</sequence>
<feature type="region of interest" description="Disordered" evidence="1">
    <location>
        <begin position="881"/>
        <end position="901"/>
    </location>
</feature>
<feature type="compositionally biased region" description="Basic and acidic residues" evidence="1">
    <location>
        <begin position="835"/>
        <end position="846"/>
    </location>
</feature>
<keyword evidence="2" id="KW-1133">Transmembrane helix</keyword>
<gene>
    <name evidence="3" type="ORF">S40285_10337</name>
</gene>
<feature type="region of interest" description="Disordered" evidence="1">
    <location>
        <begin position="814"/>
        <end position="851"/>
    </location>
</feature>
<dbReference type="AlphaFoldDB" id="A0A084QF26"/>
<dbReference type="PANTHER" id="PTHR47685">
    <property type="entry name" value="MAGNESIUM TRANSPORT PROTEIN CORA"/>
    <property type="match status" value="1"/>
</dbReference>
<evidence type="ECO:0000256" key="1">
    <source>
        <dbReference type="SAM" id="MobiDB-lite"/>
    </source>
</evidence>
<dbReference type="OMA" id="WVEDAIA"/>
<proteinExistence type="predicted"/>
<evidence type="ECO:0000256" key="2">
    <source>
        <dbReference type="SAM" id="Phobius"/>
    </source>
</evidence>
<accession>A0A084QF26</accession>
<keyword evidence="2" id="KW-0472">Membrane</keyword>
<name>A0A084QF26_STAC4</name>
<dbReference type="PANTHER" id="PTHR47685:SF1">
    <property type="entry name" value="MAGNESIUM TRANSPORT PROTEIN CORA"/>
    <property type="match status" value="1"/>
</dbReference>
<dbReference type="STRING" id="1283841.A0A084QF26"/>
<dbReference type="Proteomes" id="UP000028524">
    <property type="component" value="Unassembled WGS sequence"/>
</dbReference>
<dbReference type="EMBL" id="KL660789">
    <property type="protein sequence ID" value="KFA62561.1"/>
    <property type="molecule type" value="Genomic_DNA"/>
</dbReference>
<organism evidence="3 4">
    <name type="scientific">Stachybotrys chlorohalonatus (strain IBT 40285)</name>
    <dbReference type="NCBI Taxonomy" id="1283841"/>
    <lineage>
        <taxon>Eukaryota</taxon>
        <taxon>Fungi</taxon>
        <taxon>Dikarya</taxon>
        <taxon>Ascomycota</taxon>
        <taxon>Pezizomycotina</taxon>
        <taxon>Sordariomycetes</taxon>
        <taxon>Hypocreomycetidae</taxon>
        <taxon>Hypocreales</taxon>
        <taxon>Stachybotryaceae</taxon>
        <taxon>Stachybotrys</taxon>
    </lineage>
</organism>